<dbReference type="HOGENOM" id="CLU_161312_3_0_6"/>
<dbReference type="KEGG" id="xfs:D934_05080"/>
<organism evidence="1 3">
    <name type="scientific">Xylella fastidiosa subsp. sandyi Ann-1</name>
    <dbReference type="NCBI Taxonomy" id="155920"/>
    <lineage>
        <taxon>Bacteria</taxon>
        <taxon>Pseudomonadati</taxon>
        <taxon>Pseudomonadota</taxon>
        <taxon>Gammaproteobacteria</taxon>
        <taxon>Lysobacterales</taxon>
        <taxon>Lysobacteraceae</taxon>
        <taxon>Xylella</taxon>
    </lineage>
</organism>
<dbReference type="Pfam" id="PF10109">
    <property type="entry name" value="Phage_TAC_7"/>
    <property type="match status" value="1"/>
</dbReference>
<name>A0A060H806_XYLFS</name>
<evidence type="ECO:0000313" key="1">
    <source>
        <dbReference type="EMBL" id="AIC09496.1"/>
    </source>
</evidence>
<dbReference type="RefSeq" id="WP_012337638.1">
    <property type="nucleotide sequence ID" value="NZ_CP006696.1"/>
</dbReference>
<dbReference type="EMBL" id="CP006696">
    <property type="protein sequence ID" value="AIC09496.1"/>
    <property type="molecule type" value="Genomic_DNA"/>
</dbReference>
<sequence>MAGPTTDKPYIREAEGGVHITLASPVSINGATVNELWMREPTAGDMKRSFALPGNEGERELRIFSNLLEVAPEALETFSLRNYKRLQEAFLIFIE</sequence>
<accession>A0A060H806</accession>
<evidence type="ECO:0000313" key="3">
    <source>
        <dbReference type="Proteomes" id="UP000027215"/>
    </source>
</evidence>
<dbReference type="PATRIC" id="fig|155920.8.peg.1215"/>
<evidence type="ECO:0008006" key="4">
    <source>
        <dbReference type="Google" id="ProtNLM"/>
    </source>
</evidence>
<dbReference type="AlphaFoldDB" id="A0A060H806"/>
<gene>
    <name evidence="1" type="ORF">D934_02915</name>
    <name evidence="2" type="ORF">D934_05080</name>
</gene>
<dbReference type="EMBL" id="CP006696">
    <property type="protein sequence ID" value="AIC09801.1"/>
    <property type="molecule type" value="Genomic_DNA"/>
</dbReference>
<dbReference type="Proteomes" id="UP000027215">
    <property type="component" value="Chromosome"/>
</dbReference>
<dbReference type="KEGG" id="xfs:D934_02915"/>
<protein>
    <recommendedName>
        <fullName evidence="4">Phage tail assembly protein</fullName>
    </recommendedName>
</protein>
<evidence type="ECO:0000313" key="2">
    <source>
        <dbReference type="EMBL" id="AIC09801.1"/>
    </source>
</evidence>
<dbReference type="InterPro" id="IPR019289">
    <property type="entry name" value="Phage_tail_E/E"/>
</dbReference>
<reference evidence="1 3" key="1">
    <citation type="submission" date="2013-08" db="EMBL/GenBank/DDBJ databases">
        <authorList>
            <person name="Stouthamer R."/>
            <person name="Nunney L."/>
        </authorList>
    </citation>
    <scope>NUCLEOTIDE SEQUENCE [LARGE SCALE GENOMIC DNA]</scope>
    <source>
        <strain evidence="3">ann-1</strain>
        <strain evidence="1">Ann-1</strain>
    </source>
</reference>
<proteinExistence type="predicted"/>